<evidence type="ECO:0000313" key="2">
    <source>
        <dbReference type="Proteomes" id="UP001176021"/>
    </source>
</evidence>
<evidence type="ECO:0000313" key="1">
    <source>
        <dbReference type="EMBL" id="MDO0825599.1"/>
    </source>
</evidence>
<dbReference type="Proteomes" id="UP001176021">
    <property type="component" value="Unassembled WGS sequence"/>
</dbReference>
<sequence>MNLGEIGLQHRRSLYRELPRMGSLCNCPLTFWSTGVGTRGVEGTGDVGDGLGFVFGVL</sequence>
<comment type="caution">
    <text evidence="1">The sequence shown here is derived from an EMBL/GenBank/DDBJ whole genome shotgun (WGS) entry which is preliminary data.</text>
</comment>
<organism evidence="1 2">
    <name type="scientific">Desulfosporosinus nitroreducens</name>
    <dbReference type="NCBI Taxonomy" id="2018668"/>
    <lineage>
        <taxon>Bacteria</taxon>
        <taxon>Bacillati</taxon>
        <taxon>Bacillota</taxon>
        <taxon>Clostridia</taxon>
        <taxon>Eubacteriales</taxon>
        <taxon>Desulfitobacteriaceae</taxon>
        <taxon>Desulfosporosinus</taxon>
    </lineage>
</organism>
<dbReference type="EMBL" id="JAMJEV010000028">
    <property type="protein sequence ID" value="MDO0825599.1"/>
    <property type="molecule type" value="Genomic_DNA"/>
</dbReference>
<protein>
    <submittedName>
        <fullName evidence="1">Uncharacterized protein</fullName>
    </submittedName>
</protein>
<name>A0ABT8QYG6_9FIRM</name>
<keyword evidence="2" id="KW-1185">Reference proteome</keyword>
<gene>
    <name evidence="1" type="ORF">M8H41_22570</name>
</gene>
<dbReference type="RefSeq" id="WP_302050128.1">
    <property type="nucleotide sequence ID" value="NZ_JAMJEV010000028.1"/>
</dbReference>
<accession>A0ABT8QYG6</accession>
<reference evidence="1" key="1">
    <citation type="submission" date="2022-05" db="EMBL/GenBank/DDBJ databases">
        <title>Expanded diversity of anoxic marine methylotrophy in a Black Sea sulfate reducing microorganism.</title>
        <authorList>
            <person name="Fischer P.Q."/>
            <person name="Stams A.J.M."/>
            <person name="Villanueva L."/>
            <person name="Sousa D.Z."/>
        </authorList>
    </citation>
    <scope>NUCLEOTIDE SEQUENCE</scope>
    <source>
        <strain evidence="1">P130</strain>
    </source>
</reference>
<proteinExistence type="predicted"/>